<organism evidence="2 3">
    <name type="scientific">Salibacter halophilus</name>
    <dbReference type="NCBI Taxonomy" id="1803916"/>
    <lineage>
        <taxon>Bacteria</taxon>
        <taxon>Pseudomonadati</taxon>
        <taxon>Bacteroidota</taxon>
        <taxon>Flavobacteriia</taxon>
        <taxon>Flavobacteriales</taxon>
        <taxon>Salibacteraceae</taxon>
        <taxon>Salibacter</taxon>
    </lineage>
</organism>
<dbReference type="AlphaFoldDB" id="A0A6N6M6B2"/>
<sequence>MLGFLKKLLGGNIMFENINAHAFEKEIQNNPDAVLIDVRTPGEFESGHIPNAVNLNLQDPAFQSELQKLDKSKKYLVYCRSGARSFNACNIMTNSGFDDVTNLQGGIVSWRGEVAVQ</sequence>
<gene>
    <name evidence="2" type="ORF">F3059_09495</name>
</gene>
<dbReference type="PANTHER" id="PTHR43031:SF1">
    <property type="entry name" value="PYRIDINE NUCLEOTIDE-DISULPHIDE OXIDOREDUCTASE"/>
    <property type="match status" value="1"/>
</dbReference>
<dbReference type="PANTHER" id="PTHR43031">
    <property type="entry name" value="FAD-DEPENDENT OXIDOREDUCTASE"/>
    <property type="match status" value="1"/>
</dbReference>
<dbReference type="InterPro" id="IPR036873">
    <property type="entry name" value="Rhodanese-like_dom_sf"/>
</dbReference>
<evidence type="ECO:0000313" key="3">
    <source>
        <dbReference type="Proteomes" id="UP000435357"/>
    </source>
</evidence>
<proteinExistence type="predicted"/>
<evidence type="ECO:0000313" key="2">
    <source>
        <dbReference type="EMBL" id="KAB1063792.1"/>
    </source>
</evidence>
<reference evidence="2 3" key="1">
    <citation type="submission" date="2019-09" db="EMBL/GenBank/DDBJ databases">
        <title>Genomes of Cryomorphaceae.</title>
        <authorList>
            <person name="Bowman J.P."/>
        </authorList>
    </citation>
    <scope>NUCLEOTIDE SEQUENCE [LARGE SCALE GENOMIC DNA]</scope>
    <source>
        <strain evidence="2 3">KCTC 52047</strain>
    </source>
</reference>
<dbReference type="InterPro" id="IPR050229">
    <property type="entry name" value="GlpE_sulfurtransferase"/>
</dbReference>
<dbReference type="InterPro" id="IPR001763">
    <property type="entry name" value="Rhodanese-like_dom"/>
</dbReference>
<dbReference type="SMART" id="SM00450">
    <property type="entry name" value="RHOD"/>
    <property type="match status" value="1"/>
</dbReference>
<evidence type="ECO:0000259" key="1">
    <source>
        <dbReference type="PROSITE" id="PS50206"/>
    </source>
</evidence>
<accession>A0A6N6M6B2</accession>
<dbReference type="Gene3D" id="3.40.250.10">
    <property type="entry name" value="Rhodanese-like domain"/>
    <property type="match status" value="1"/>
</dbReference>
<dbReference type="CDD" id="cd00158">
    <property type="entry name" value="RHOD"/>
    <property type="match status" value="1"/>
</dbReference>
<feature type="domain" description="Rhodanese" evidence="1">
    <location>
        <begin position="29"/>
        <end position="115"/>
    </location>
</feature>
<dbReference type="OrthoDB" id="9808735at2"/>
<comment type="caution">
    <text evidence="2">The sequence shown here is derived from an EMBL/GenBank/DDBJ whole genome shotgun (WGS) entry which is preliminary data.</text>
</comment>
<keyword evidence="3" id="KW-1185">Reference proteome</keyword>
<dbReference type="EMBL" id="WACR01000007">
    <property type="protein sequence ID" value="KAB1063792.1"/>
    <property type="molecule type" value="Genomic_DNA"/>
</dbReference>
<dbReference type="Pfam" id="PF00581">
    <property type="entry name" value="Rhodanese"/>
    <property type="match status" value="1"/>
</dbReference>
<dbReference type="PROSITE" id="PS50206">
    <property type="entry name" value="RHODANESE_3"/>
    <property type="match status" value="1"/>
</dbReference>
<protein>
    <submittedName>
        <fullName evidence="2">Rhodanese-like domain-containing protein</fullName>
    </submittedName>
</protein>
<dbReference type="SUPFAM" id="SSF52821">
    <property type="entry name" value="Rhodanese/Cell cycle control phosphatase"/>
    <property type="match status" value="1"/>
</dbReference>
<dbReference type="RefSeq" id="WP_151168595.1">
    <property type="nucleotide sequence ID" value="NZ_WACR01000007.1"/>
</dbReference>
<name>A0A6N6M6B2_9FLAO</name>
<dbReference type="Proteomes" id="UP000435357">
    <property type="component" value="Unassembled WGS sequence"/>
</dbReference>